<dbReference type="AlphaFoldDB" id="D2V9J1"/>
<sequence length="208" mass="22312">MIFLFSNICGAVTNPSTAVCTVDAQAYQYAKQYNLCYPIGQKGVPKISFLNPADENAGVKVVHAGIPATDGVTRQLAVSLTCDTTAADRPTLTFTGESKEGGIITYGFSGKTKTACPGAAPAPTPEDDLPLGWYGFGGLIMTLALVAFILYFIIGFLVLKFKMQKTGTEAIPQFAFWKDLPFLFIDGVMLPVDLIKGAMGKKNYQEMA</sequence>
<reference evidence="8 9" key="1">
    <citation type="journal article" date="2010" name="Cell">
        <title>The genome of Naegleria gruberi illuminates early eukaryotic versatility.</title>
        <authorList>
            <person name="Fritz-Laylin L.K."/>
            <person name="Prochnik S.E."/>
            <person name="Ginger M.L."/>
            <person name="Dacks J.B."/>
            <person name="Carpenter M.L."/>
            <person name="Field M.C."/>
            <person name="Kuo A."/>
            <person name="Paredez A."/>
            <person name="Chapman J."/>
            <person name="Pham J."/>
            <person name="Shu S."/>
            <person name="Neupane R."/>
            <person name="Cipriano M."/>
            <person name="Mancuso J."/>
            <person name="Tu H."/>
            <person name="Salamov A."/>
            <person name="Lindquist E."/>
            <person name="Shapiro H."/>
            <person name="Lucas S."/>
            <person name="Grigoriev I.V."/>
            <person name="Cande W.Z."/>
            <person name="Fulton C."/>
            <person name="Rokhsar D.S."/>
            <person name="Dawson S.C."/>
        </authorList>
    </citation>
    <scope>NUCLEOTIDE SEQUENCE [LARGE SCALE GENOMIC DNA]</scope>
    <source>
        <strain evidence="8 9">NEG-M</strain>
    </source>
</reference>
<dbReference type="GO" id="GO:0034045">
    <property type="term" value="C:phagophore assembly site membrane"/>
    <property type="evidence" value="ECO:0007669"/>
    <property type="project" value="UniProtKB-SubCell"/>
</dbReference>
<organism evidence="9">
    <name type="scientific">Naegleria gruberi</name>
    <name type="common">Amoeba</name>
    <dbReference type="NCBI Taxonomy" id="5762"/>
    <lineage>
        <taxon>Eukaryota</taxon>
        <taxon>Discoba</taxon>
        <taxon>Heterolobosea</taxon>
        <taxon>Tetramitia</taxon>
        <taxon>Eutetramitia</taxon>
        <taxon>Vahlkampfiidae</taxon>
        <taxon>Naegleria</taxon>
    </lineage>
</organism>
<dbReference type="InParanoid" id="D2V9J1"/>
<dbReference type="InterPro" id="IPR018939">
    <property type="entry name" value="Autophagy-rel_prot_27"/>
</dbReference>
<evidence type="ECO:0000313" key="9">
    <source>
        <dbReference type="Proteomes" id="UP000006671"/>
    </source>
</evidence>
<comment type="subcellular location">
    <subcellularLocation>
        <location evidence="1">Preautophagosomal structure membrane</location>
        <topology evidence="1">Single-pass type I membrane protein</topology>
    </subcellularLocation>
</comment>
<evidence type="ECO:0000256" key="1">
    <source>
        <dbReference type="ARBA" id="ARBA00004472"/>
    </source>
</evidence>
<dbReference type="GO" id="GO:0015031">
    <property type="term" value="P:protein transport"/>
    <property type="evidence" value="ECO:0007669"/>
    <property type="project" value="UniProtKB-KW"/>
</dbReference>
<dbReference type="eggNOG" id="ENOG502SEC1">
    <property type="taxonomic scope" value="Eukaryota"/>
</dbReference>
<keyword evidence="9" id="KW-1185">Reference proteome</keyword>
<evidence type="ECO:0000313" key="8">
    <source>
        <dbReference type="EMBL" id="EFC46470.1"/>
    </source>
</evidence>
<evidence type="ECO:0000256" key="7">
    <source>
        <dbReference type="SAM" id="Phobius"/>
    </source>
</evidence>
<evidence type="ECO:0000256" key="5">
    <source>
        <dbReference type="ARBA" id="ARBA00022989"/>
    </source>
</evidence>
<accession>D2V9J1</accession>
<dbReference type="VEuPathDB" id="AmoebaDB:NAEGRDRAFT_79079"/>
<evidence type="ECO:0000256" key="2">
    <source>
        <dbReference type="ARBA" id="ARBA00022692"/>
    </source>
</evidence>
<dbReference type="InterPro" id="IPR009011">
    <property type="entry name" value="Man6P_isomerase_rcpt-bd_dom_sf"/>
</dbReference>
<dbReference type="Gene3D" id="2.70.130.10">
    <property type="entry name" value="Mannose-6-phosphate receptor binding domain"/>
    <property type="match status" value="1"/>
</dbReference>
<keyword evidence="6 7" id="KW-0472">Membrane</keyword>
<evidence type="ECO:0000256" key="6">
    <source>
        <dbReference type="ARBA" id="ARBA00023136"/>
    </source>
</evidence>
<dbReference type="Proteomes" id="UP000006671">
    <property type="component" value="Unassembled WGS sequence"/>
</dbReference>
<evidence type="ECO:0000256" key="3">
    <source>
        <dbReference type="ARBA" id="ARBA00022729"/>
    </source>
</evidence>
<keyword evidence="3" id="KW-0732">Signal</keyword>
<gene>
    <name evidence="8" type="ORF">NAEGRDRAFT_79079</name>
</gene>
<dbReference type="Pfam" id="PF09451">
    <property type="entry name" value="ATG27"/>
    <property type="match status" value="1"/>
</dbReference>
<keyword evidence="2 7" id="KW-0812">Transmembrane</keyword>
<evidence type="ECO:0000256" key="4">
    <source>
        <dbReference type="ARBA" id="ARBA00022927"/>
    </source>
</evidence>
<dbReference type="EMBL" id="GG738858">
    <property type="protein sequence ID" value="EFC46470.1"/>
    <property type="molecule type" value="Genomic_DNA"/>
</dbReference>
<keyword evidence="4" id="KW-0813">Transport</keyword>
<dbReference type="SUPFAM" id="SSF50911">
    <property type="entry name" value="Mannose 6-phosphate receptor domain"/>
    <property type="match status" value="1"/>
</dbReference>
<dbReference type="PANTHER" id="PTHR15071">
    <property type="entry name" value="MANNOSE-6-PHOSPHATE RECEPTOR FAMILY MEMBER"/>
    <property type="match status" value="1"/>
</dbReference>
<feature type="transmembrane region" description="Helical" evidence="7">
    <location>
        <begin position="133"/>
        <end position="159"/>
    </location>
</feature>
<dbReference type="OrthoDB" id="29460at2759"/>
<name>D2V9J1_NAEGR</name>
<dbReference type="GO" id="GO:0000139">
    <property type="term" value="C:Golgi membrane"/>
    <property type="evidence" value="ECO:0007669"/>
    <property type="project" value="UniProtKB-SubCell"/>
</dbReference>
<dbReference type="PANTHER" id="PTHR15071:SF0">
    <property type="entry name" value="MANNOSE 6-PHOSPHATE RECEPTOR-LIKE PROTEIN 1"/>
    <property type="match status" value="1"/>
</dbReference>
<dbReference type="GeneID" id="8859837"/>
<keyword evidence="4" id="KW-0653">Protein transport</keyword>
<dbReference type="OMA" id="CKKESKY"/>
<dbReference type="KEGG" id="ngr:NAEGRDRAFT_79079"/>
<keyword evidence="5 7" id="KW-1133">Transmembrane helix</keyword>
<dbReference type="RefSeq" id="XP_002679214.1">
    <property type="nucleotide sequence ID" value="XM_002679168.1"/>
</dbReference>
<proteinExistence type="predicted"/>
<protein>
    <submittedName>
        <fullName evidence="8">Predicted protein</fullName>
    </submittedName>
</protein>